<evidence type="ECO:0000256" key="1">
    <source>
        <dbReference type="SAM" id="MobiDB-lite"/>
    </source>
</evidence>
<dbReference type="EMBL" id="JBHFFA010000007">
    <property type="protein sequence ID" value="KAL2613926.1"/>
    <property type="molecule type" value="Genomic_DNA"/>
</dbReference>
<proteinExistence type="predicted"/>
<dbReference type="Proteomes" id="UP001605036">
    <property type="component" value="Unassembled WGS sequence"/>
</dbReference>
<name>A0ABD1XY99_9MARC</name>
<accession>A0ABD1XY99</accession>
<comment type="caution">
    <text evidence="2">The sequence shown here is derived from an EMBL/GenBank/DDBJ whole genome shotgun (WGS) entry which is preliminary data.</text>
</comment>
<protein>
    <submittedName>
        <fullName evidence="2">Uncharacterized protein</fullName>
    </submittedName>
</protein>
<keyword evidence="3" id="KW-1185">Reference proteome</keyword>
<feature type="region of interest" description="Disordered" evidence="1">
    <location>
        <begin position="1"/>
        <end position="25"/>
    </location>
</feature>
<gene>
    <name evidence="2" type="ORF">R1flu_025618</name>
</gene>
<sequence length="77" mass="8742">MEDEEEEFDYTKPRSPKRSPKSLAIEQRRATPGVLQHLKPEVHVTNFQTEMNVAAAFAIPVAPKHLPPKIPPEEEVL</sequence>
<evidence type="ECO:0000313" key="3">
    <source>
        <dbReference type="Proteomes" id="UP001605036"/>
    </source>
</evidence>
<dbReference type="AlphaFoldDB" id="A0ABD1XY99"/>
<evidence type="ECO:0000313" key="2">
    <source>
        <dbReference type="EMBL" id="KAL2613926.1"/>
    </source>
</evidence>
<organism evidence="2 3">
    <name type="scientific">Riccia fluitans</name>
    <dbReference type="NCBI Taxonomy" id="41844"/>
    <lineage>
        <taxon>Eukaryota</taxon>
        <taxon>Viridiplantae</taxon>
        <taxon>Streptophyta</taxon>
        <taxon>Embryophyta</taxon>
        <taxon>Marchantiophyta</taxon>
        <taxon>Marchantiopsida</taxon>
        <taxon>Marchantiidae</taxon>
        <taxon>Marchantiales</taxon>
        <taxon>Ricciaceae</taxon>
        <taxon>Riccia</taxon>
    </lineage>
</organism>
<reference evidence="2 3" key="1">
    <citation type="submission" date="2024-09" db="EMBL/GenBank/DDBJ databases">
        <title>Chromosome-scale assembly of Riccia fluitans.</title>
        <authorList>
            <person name="Paukszto L."/>
            <person name="Sawicki J."/>
            <person name="Karawczyk K."/>
            <person name="Piernik-Szablinska J."/>
            <person name="Szczecinska M."/>
            <person name="Mazdziarz M."/>
        </authorList>
    </citation>
    <scope>NUCLEOTIDE SEQUENCE [LARGE SCALE GENOMIC DNA]</scope>
    <source>
        <strain evidence="2">Rf_01</strain>
        <tissue evidence="2">Aerial parts of the thallus</tissue>
    </source>
</reference>